<comment type="caution">
    <text evidence="2">The sequence shown here is derived from an EMBL/GenBank/DDBJ whole genome shotgun (WGS) entry which is preliminary data.</text>
</comment>
<evidence type="ECO:0000313" key="2">
    <source>
        <dbReference type="EMBL" id="NBE08688.1"/>
    </source>
</evidence>
<dbReference type="EMBL" id="JAAATW010000003">
    <property type="protein sequence ID" value="NBE08688.1"/>
    <property type="molecule type" value="Genomic_DNA"/>
</dbReference>
<feature type="transmembrane region" description="Helical" evidence="1">
    <location>
        <begin position="60"/>
        <end position="80"/>
    </location>
</feature>
<keyword evidence="1" id="KW-1133">Transmembrane helix</keyword>
<proteinExistence type="predicted"/>
<accession>A0ABW9Y8D8</accession>
<evidence type="ECO:0008006" key="4">
    <source>
        <dbReference type="Google" id="ProtNLM"/>
    </source>
</evidence>
<keyword evidence="1" id="KW-0812">Transmembrane</keyword>
<keyword evidence="1" id="KW-0472">Membrane</keyword>
<evidence type="ECO:0000256" key="1">
    <source>
        <dbReference type="SAM" id="Phobius"/>
    </source>
</evidence>
<protein>
    <recommendedName>
        <fullName evidence="4">Gene transfer agent protein</fullName>
    </recommendedName>
</protein>
<reference evidence="3" key="1">
    <citation type="submission" date="2020-01" db="EMBL/GenBank/DDBJ databases">
        <title>Sphingomonas sp. strain CSW-10.</title>
        <authorList>
            <person name="Chen W.-M."/>
        </authorList>
    </citation>
    <scope>NUCLEOTIDE SEQUENCE [LARGE SCALE GENOMIC DNA]</scope>
    <source>
        <strain evidence="3">CCP-1</strain>
    </source>
</reference>
<organism evidence="2 3">
    <name type="scientific">Paragemmobacter ruber</name>
    <dbReference type="NCBI Taxonomy" id="1985673"/>
    <lineage>
        <taxon>Bacteria</taxon>
        <taxon>Pseudomonadati</taxon>
        <taxon>Pseudomonadota</taxon>
        <taxon>Alphaproteobacteria</taxon>
        <taxon>Rhodobacterales</taxon>
        <taxon>Paracoccaceae</taxon>
        <taxon>Paragemmobacter</taxon>
    </lineage>
</organism>
<dbReference type="Proteomes" id="UP001517376">
    <property type="component" value="Unassembled WGS sequence"/>
</dbReference>
<evidence type="ECO:0000313" key="3">
    <source>
        <dbReference type="Proteomes" id="UP001517376"/>
    </source>
</evidence>
<dbReference type="RefSeq" id="WP_161767736.1">
    <property type="nucleotide sequence ID" value="NZ_JAAATW010000003.1"/>
</dbReference>
<keyword evidence="3" id="KW-1185">Reference proteome</keyword>
<name>A0ABW9Y8D8_9RHOB</name>
<gene>
    <name evidence="2" type="ORF">GU920_14195</name>
</gene>
<sequence length="86" mass="9348">MTARGGAAGSGGGSRFLFDSFDAATARIEANERVAEERWSALDYRLSHIETSLERLERRIWVMVFGGAAFLLAQGAEALVQAAMVR</sequence>